<dbReference type="RefSeq" id="WP_377188468.1">
    <property type="nucleotide sequence ID" value="NZ_JBHUPD010000003.1"/>
</dbReference>
<feature type="domain" description="FecR protein" evidence="2">
    <location>
        <begin position="162"/>
        <end position="258"/>
    </location>
</feature>
<dbReference type="Gene3D" id="3.55.50.30">
    <property type="match status" value="1"/>
</dbReference>
<gene>
    <name evidence="4" type="ORF">ACFS5N_17205</name>
</gene>
<feature type="transmembrane region" description="Helical" evidence="1">
    <location>
        <begin position="66"/>
        <end position="87"/>
    </location>
</feature>
<dbReference type="PIRSF" id="PIRSF018266">
    <property type="entry name" value="FecR"/>
    <property type="match status" value="1"/>
</dbReference>
<evidence type="ECO:0000313" key="5">
    <source>
        <dbReference type="Proteomes" id="UP001597557"/>
    </source>
</evidence>
<dbReference type="PANTHER" id="PTHR30273">
    <property type="entry name" value="PERIPLASMIC SIGNAL SENSOR AND SIGMA FACTOR ACTIVATOR FECR-RELATED"/>
    <property type="match status" value="1"/>
</dbReference>
<feature type="domain" description="Protein FecR C-terminal" evidence="3">
    <location>
        <begin position="299"/>
        <end position="368"/>
    </location>
</feature>
<dbReference type="InterPro" id="IPR006860">
    <property type="entry name" value="FecR"/>
</dbReference>
<dbReference type="Gene3D" id="2.60.120.1440">
    <property type="match status" value="1"/>
</dbReference>
<dbReference type="InterPro" id="IPR012373">
    <property type="entry name" value="Ferrdict_sens_TM"/>
</dbReference>
<keyword evidence="1" id="KW-0812">Transmembrane</keyword>
<evidence type="ECO:0000259" key="2">
    <source>
        <dbReference type="Pfam" id="PF04773"/>
    </source>
</evidence>
<sequence length="374" mass="41661">MDNQRAKELLIKYNEGQCTEEEKALVESWYLSTVQNDEKITHDEIESAMHHVRKALPGLKVKRLSLWPRIAAAAILLVAIGVTLLYLKKLPEAQSDVKNDMLPGSNKATLTLANGKKISLTDAADGTVAKERNVTINKNANGNLSYVSGDQQVAPGEIEYNTIETPKGGQYKIKLPDGTDIWLNAETKLKYPTTFASLKNRPIELEGEAYFEVAKDKGHPFIVTTSKEKVEVLGTHFNINAYDNDKVVKTTLLEGSVKVSNQAGSTKIMKPGQQATADGESLAIRDVETDYEVAWKDGYFIFNNENLESIMAKISRWYNADVVFMDPTLKSKSFIGTISRFDKVSKVLNMLERTDVAVFNIESGKIIVSRKTRH</sequence>
<accession>A0ABW5YG02</accession>
<dbReference type="PANTHER" id="PTHR30273:SF2">
    <property type="entry name" value="PROTEIN FECR"/>
    <property type="match status" value="1"/>
</dbReference>
<dbReference type="Pfam" id="PF04773">
    <property type="entry name" value="FecR"/>
    <property type="match status" value="1"/>
</dbReference>
<proteinExistence type="predicted"/>
<dbReference type="EMBL" id="JBHUPD010000003">
    <property type="protein sequence ID" value="MFD2874223.1"/>
    <property type="molecule type" value="Genomic_DNA"/>
</dbReference>
<evidence type="ECO:0000313" key="4">
    <source>
        <dbReference type="EMBL" id="MFD2874223.1"/>
    </source>
</evidence>
<keyword evidence="5" id="KW-1185">Reference proteome</keyword>
<evidence type="ECO:0000256" key="1">
    <source>
        <dbReference type="SAM" id="Phobius"/>
    </source>
</evidence>
<reference evidence="5" key="1">
    <citation type="journal article" date="2019" name="Int. J. Syst. Evol. Microbiol.">
        <title>The Global Catalogue of Microorganisms (GCM) 10K type strain sequencing project: providing services to taxonomists for standard genome sequencing and annotation.</title>
        <authorList>
            <consortium name="The Broad Institute Genomics Platform"/>
            <consortium name="The Broad Institute Genome Sequencing Center for Infectious Disease"/>
            <person name="Wu L."/>
            <person name="Ma J."/>
        </authorList>
    </citation>
    <scope>NUCLEOTIDE SEQUENCE [LARGE SCALE GENOMIC DNA]</scope>
    <source>
        <strain evidence="5">KCTC 22437</strain>
    </source>
</reference>
<dbReference type="Pfam" id="PF16344">
    <property type="entry name" value="FecR_C"/>
    <property type="match status" value="1"/>
</dbReference>
<evidence type="ECO:0000259" key="3">
    <source>
        <dbReference type="Pfam" id="PF16344"/>
    </source>
</evidence>
<name>A0ABW5YG02_9SPHI</name>
<protein>
    <submittedName>
        <fullName evidence="4">FecR family protein</fullName>
    </submittedName>
</protein>
<dbReference type="InterPro" id="IPR032508">
    <property type="entry name" value="FecR_C"/>
</dbReference>
<keyword evidence="1" id="KW-0472">Membrane</keyword>
<keyword evidence="1" id="KW-1133">Transmembrane helix</keyword>
<comment type="caution">
    <text evidence="4">The sequence shown here is derived from an EMBL/GenBank/DDBJ whole genome shotgun (WGS) entry which is preliminary data.</text>
</comment>
<organism evidence="4 5">
    <name type="scientific">Mucilaginibacter ximonensis</name>
    <dbReference type="NCBI Taxonomy" id="538021"/>
    <lineage>
        <taxon>Bacteria</taxon>
        <taxon>Pseudomonadati</taxon>
        <taxon>Bacteroidota</taxon>
        <taxon>Sphingobacteriia</taxon>
        <taxon>Sphingobacteriales</taxon>
        <taxon>Sphingobacteriaceae</taxon>
        <taxon>Mucilaginibacter</taxon>
    </lineage>
</organism>
<dbReference type="Proteomes" id="UP001597557">
    <property type="component" value="Unassembled WGS sequence"/>
</dbReference>